<feature type="transmembrane region" description="Helical" evidence="1">
    <location>
        <begin position="336"/>
        <end position="360"/>
    </location>
</feature>
<evidence type="ECO:0000256" key="1">
    <source>
        <dbReference type="SAM" id="Phobius"/>
    </source>
</evidence>
<organism evidence="2">
    <name type="scientific">candidate division CPR3 bacterium</name>
    <dbReference type="NCBI Taxonomy" id="2268181"/>
    <lineage>
        <taxon>Bacteria</taxon>
        <taxon>Bacteria division CPR3</taxon>
    </lineage>
</organism>
<reference evidence="2" key="1">
    <citation type="journal article" date="2020" name="mSystems">
        <title>Genome- and Community-Level Interaction Insights into Carbon Utilization and Element Cycling Functions of Hydrothermarchaeota in Hydrothermal Sediment.</title>
        <authorList>
            <person name="Zhou Z."/>
            <person name="Liu Y."/>
            <person name="Xu W."/>
            <person name="Pan J."/>
            <person name="Luo Z.H."/>
            <person name="Li M."/>
        </authorList>
    </citation>
    <scope>NUCLEOTIDE SEQUENCE [LARGE SCALE GENOMIC DNA]</scope>
    <source>
        <strain evidence="2">SpSt-1042</strain>
    </source>
</reference>
<evidence type="ECO:0000313" key="2">
    <source>
        <dbReference type="EMBL" id="HHR92146.1"/>
    </source>
</evidence>
<dbReference type="EMBL" id="DRVY01000042">
    <property type="protein sequence ID" value="HHR92146.1"/>
    <property type="molecule type" value="Genomic_DNA"/>
</dbReference>
<keyword evidence="1" id="KW-0812">Transmembrane</keyword>
<keyword evidence="1" id="KW-1133">Transmembrane helix</keyword>
<accession>A0A7C5URF1</accession>
<comment type="caution">
    <text evidence="2">The sequence shown here is derived from an EMBL/GenBank/DDBJ whole genome shotgun (WGS) entry which is preliminary data.</text>
</comment>
<keyword evidence="1" id="KW-0472">Membrane</keyword>
<name>A0A7C5URF1_UNCC3</name>
<protein>
    <recommendedName>
        <fullName evidence="3">DUF916 domain-containing protein</fullName>
    </recommendedName>
</protein>
<proteinExistence type="predicted"/>
<sequence length="374" mass="42863">MKKISQFKNFTKKAIFLALSIILIFLIYTKKDYGQQLQDKGITISPVKYEYDVNPGDVIKGTVKLYNLTSSTKTLYLKTLNFEPLGETGYPAFKFEDDLPYNSSLKMWIQLETTQVDVQPSTPEYYVPKQVNFTINVPEDATPGGHYAGIIQSLFPPDYKPEDKNLVLSPESACLIIVNVSGDVKRLGNIEQFYVTDPFLINKKPITFFEYAPVQFIVRVRNYGNTHFKPQGNIILYKGKKQIATFQVNEKEGNVLKESIRKFEEDTWGENNLFYREPIVDKNGSFVTDEKGNVKTKLKFDISKIKNIPIGKYTANIILTYDDNGVKKQMTGATSFWIIPWKIILVIIAILLMLIAIFVVQKKIRKSVKERKSK</sequence>
<dbReference type="AlphaFoldDB" id="A0A7C5URF1"/>
<evidence type="ECO:0008006" key="3">
    <source>
        <dbReference type="Google" id="ProtNLM"/>
    </source>
</evidence>
<gene>
    <name evidence="2" type="ORF">ENL96_01365</name>
</gene>